<dbReference type="GO" id="GO:0007017">
    <property type="term" value="P:microtubule-based process"/>
    <property type="evidence" value="ECO:0007669"/>
    <property type="project" value="InterPro"/>
</dbReference>
<protein>
    <recommendedName>
        <fullName evidence="3">ceramidase</fullName>
        <ecNumber evidence="3">3.5.1.23</ecNumber>
    </recommendedName>
</protein>
<evidence type="ECO:0000256" key="2">
    <source>
        <dbReference type="ARBA" id="ARBA00009636"/>
    </source>
</evidence>
<dbReference type="Pfam" id="PF00091">
    <property type="entry name" value="Tubulin"/>
    <property type="match status" value="1"/>
</dbReference>
<dbReference type="GO" id="GO:0005874">
    <property type="term" value="C:microtubule"/>
    <property type="evidence" value="ECO:0007669"/>
    <property type="project" value="UniProtKB-KW"/>
</dbReference>
<dbReference type="InterPro" id="IPR004057">
    <property type="entry name" value="Epsilon_tubulin"/>
</dbReference>
<dbReference type="InterPro" id="IPR008280">
    <property type="entry name" value="Tub_FtsZ_C"/>
</dbReference>
<dbReference type="InterPro" id="IPR023123">
    <property type="entry name" value="Tubulin_C"/>
</dbReference>
<dbReference type="InterPro" id="IPR017975">
    <property type="entry name" value="Tubulin_CS"/>
</dbReference>
<keyword evidence="6" id="KW-0547">Nucleotide-binding</keyword>
<dbReference type="PANTHER" id="PTHR28583">
    <property type="entry name" value="ACID AMIDASE"/>
    <property type="match status" value="1"/>
</dbReference>
<feature type="domain" description="Tubulin/FtsZ 2-layer sandwich" evidence="13">
    <location>
        <begin position="261"/>
        <end position="400"/>
    </location>
</feature>
<dbReference type="Gene3D" id="1.10.287.600">
    <property type="entry name" value="Helix hairpin bin"/>
    <property type="match status" value="1"/>
</dbReference>
<feature type="domain" description="Tubulin/FtsZ GTPase" evidence="12">
    <location>
        <begin position="56"/>
        <end position="259"/>
    </location>
</feature>
<keyword evidence="11" id="KW-0458">Lysosome</keyword>
<accession>A0A818J650</accession>
<dbReference type="Pfam" id="PF15508">
    <property type="entry name" value="NAAA-beta"/>
    <property type="match status" value="1"/>
</dbReference>
<name>A0A818J650_9BILA</name>
<gene>
    <name evidence="14" type="ORF">OKA104_LOCUS3209</name>
</gene>
<evidence type="ECO:0000256" key="10">
    <source>
        <dbReference type="ARBA" id="ARBA00023180"/>
    </source>
</evidence>
<organism evidence="14 15">
    <name type="scientific">Adineta steineri</name>
    <dbReference type="NCBI Taxonomy" id="433720"/>
    <lineage>
        <taxon>Eukaryota</taxon>
        <taxon>Metazoa</taxon>
        <taxon>Spiralia</taxon>
        <taxon>Gnathifera</taxon>
        <taxon>Rotifera</taxon>
        <taxon>Eurotatoria</taxon>
        <taxon>Bdelloidea</taxon>
        <taxon>Adinetida</taxon>
        <taxon>Adinetidae</taxon>
        <taxon>Adineta</taxon>
    </lineage>
</organism>
<dbReference type="InterPro" id="IPR029130">
    <property type="entry name" value="Acid_ceramidase_N"/>
</dbReference>
<keyword evidence="4" id="KW-0493">Microtubule</keyword>
<sequence length="854" mass="96728">MAQNIVVQVGQCGSQIGCRFWDLALREHASLMSTTNSKKCIYDASLSAFFRNVDSRNTSLSYPSPIHTLKARAVLVDMEEGVLRSILASPLRDLFDGEQFIRDVSGAGNNWAVGNRFYGAKYRDILSEEIRRQAEQCDSLQSFMLIHSMGGGTGSGLGTFILSLLDEIYPKVCRIVTPVYPSKDDDVITSPYNSVLATRELTEHADCVIPVDNDSLIDIVSSCDSSTKIKDDGRRPFDSMNTIVANLILNLTSSSRFDGPLNVDLSEIPMNLVPYPRMHYLISSQVPAPFKITTNSSIPRNINQIFRDALSPHFQTLRVQPNINGVYIACGMIIRSKTIQMSDIRRNIDLLKLKHMKFVKWNEDGWKIGLCTVPPNGLPYSLLTLANHTCIKETFVELKERFTTLYRRKAHVHHYTDHIELNDFEQARENLNQLIEEYKQIEQTSGLLDTNENDNLSSTNIPRLNMAVLRMFLFLFVIISSQGIFGEQCLNDQWPPKADRVVPTHVVNLDLPATERWKEISTIYKSEIIDLVDYIKKFVVEISPELQFLISLVDTKLPAMADTLPAPYGDEMKGISQATGVPLGEIVLYNIFYEIFTMCTSIVAQDKNGNVIHGRNLDFGLFLGWDMLNNTWTLSEKLRPLITQVNFTQNGQVIFKTTSFAGYIGVITGMRPGVFSISMNERYGLKGGYIGLIEWIFNINRKQSFVTFAMRDMLTTSETYDQAVKYLAEVKLTAPCYYILAGPKPGDGVIVTRSRNGSDDIKPLGKDNLWFLVETNYDNWKKPPFYDDRVTPCIKCMKTKGQNQVTFESLFNVFSSRPMLNKLTVYTALMEPATGRLESYWQYCRDEDAPCVPW</sequence>
<keyword evidence="10" id="KW-0325">Glycoprotein</keyword>
<dbReference type="InterPro" id="IPR029132">
    <property type="entry name" value="CBAH/NAAA_C"/>
</dbReference>
<dbReference type="PANTHER" id="PTHR28583:SF1">
    <property type="entry name" value="ACID CERAMIDASE"/>
    <property type="match status" value="1"/>
</dbReference>
<comment type="caution">
    <text evidence="14">The sequence shown here is derived from an EMBL/GenBank/DDBJ whole genome shotgun (WGS) entry which is preliminary data.</text>
</comment>
<dbReference type="InterPro" id="IPR003008">
    <property type="entry name" value="Tubulin_FtsZ_GTPase"/>
</dbReference>
<dbReference type="SMART" id="SM00865">
    <property type="entry name" value="Tubulin_C"/>
    <property type="match status" value="1"/>
</dbReference>
<keyword evidence="5" id="KW-0732">Signal</keyword>
<dbReference type="InterPro" id="IPR018316">
    <property type="entry name" value="Tubulin/FtsZ_2-layer-sand-dom"/>
</dbReference>
<dbReference type="PRINTS" id="PR01161">
    <property type="entry name" value="TUBULIN"/>
</dbReference>
<dbReference type="SMART" id="SM00864">
    <property type="entry name" value="Tubulin"/>
    <property type="match status" value="1"/>
</dbReference>
<dbReference type="Gene3D" id="3.60.60.10">
    <property type="entry name" value="Penicillin V Acylase, Chain A"/>
    <property type="match status" value="1"/>
</dbReference>
<dbReference type="GO" id="GO:0005525">
    <property type="term" value="F:GTP binding"/>
    <property type="evidence" value="ECO:0007669"/>
    <property type="project" value="UniProtKB-KW"/>
</dbReference>
<dbReference type="AlphaFoldDB" id="A0A818J650"/>
<evidence type="ECO:0000256" key="5">
    <source>
        <dbReference type="ARBA" id="ARBA00022729"/>
    </source>
</evidence>
<dbReference type="Proteomes" id="UP000663881">
    <property type="component" value="Unassembled WGS sequence"/>
</dbReference>
<dbReference type="Pfam" id="PF03953">
    <property type="entry name" value="Tubulin_C"/>
    <property type="match status" value="1"/>
</dbReference>
<evidence type="ECO:0000256" key="8">
    <source>
        <dbReference type="ARBA" id="ARBA00023134"/>
    </source>
</evidence>
<evidence type="ECO:0000256" key="4">
    <source>
        <dbReference type="ARBA" id="ARBA00022701"/>
    </source>
</evidence>
<dbReference type="InterPro" id="IPR036525">
    <property type="entry name" value="Tubulin/FtsZ_GTPase_sf"/>
</dbReference>
<dbReference type="SUPFAM" id="SSF52490">
    <property type="entry name" value="Tubulin nucleotide-binding domain-like"/>
    <property type="match status" value="1"/>
</dbReference>
<evidence type="ECO:0000313" key="15">
    <source>
        <dbReference type="Proteomes" id="UP000663881"/>
    </source>
</evidence>
<keyword evidence="8" id="KW-0342">GTP-binding</keyword>
<dbReference type="EMBL" id="CAJOAY010000094">
    <property type="protein sequence ID" value="CAF3533151.1"/>
    <property type="molecule type" value="Genomic_DNA"/>
</dbReference>
<evidence type="ECO:0000256" key="3">
    <source>
        <dbReference type="ARBA" id="ARBA00011891"/>
    </source>
</evidence>
<evidence type="ECO:0000256" key="6">
    <source>
        <dbReference type="ARBA" id="ARBA00022741"/>
    </source>
</evidence>
<reference evidence="14" key="1">
    <citation type="submission" date="2021-02" db="EMBL/GenBank/DDBJ databases">
        <authorList>
            <person name="Nowell W R."/>
        </authorList>
    </citation>
    <scope>NUCLEOTIDE SEQUENCE</scope>
</reference>
<evidence type="ECO:0000256" key="11">
    <source>
        <dbReference type="ARBA" id="ARBA00023228"/>
    </source>
</evidence>
<evidence type="ECO:0000259" key="12">
    <source>
        <dbReference type="SMART" id="SM00864"/>
    </source>
</evidence>
<dbReference type="GO" id="GO:0017040">
    <property type="term" value="F:N-acylsphingosine amidohydrolase activity"/>
    <property type="evidence" value="ECO:0007669"/>
    <property type="project" value="UniProtKB-EC"/>
</dbReference>
<evidence type="ECO:0000313" key="14">
    <source>
        <dbReference type="EMBL" id="CAF3533151.1"/>
    </source>
</evidence>
<comment type="subcellular location">
    <subcellularLocation>
        <location evidence="1">Lysosome</location>
    </subcellularLocation>
</comment>
<dbReference type="FunFam" id="3.40.50.1440:FF:000017">
    <property type="entry name" value="Tubulin epsilon chain"/>
    <property type="match status" value="1"/>
</dbReference>
<dbReference type="EC" id="3.5.1.23" evidence="3"/>
<dbReference type="FunFam" id="3.60.60.10:FF:000006">
    <property type="entry name" value="N-acylethanolamine-hydrolyzing acid amidase"/>
    <property type="match status" value="1"/>
</dbReference>
<dbReference type="SUPFAM" id="SSF55307">
    <property type="entry name" value="Tubulin C-terminal domain-like"/>
    <property type="match status" value="1"/>
</dbReference>
<evidence type="ECO:0000259" key="13">
    <source>
        <dbReference type="SMART" id="SM00865"/>
    </source>
</evidence>
<evidence type="ECO:0000256" key="1">
    <source>
        <dbReference type="ARBA" id="ARBA00004371"/>
    </source>
</evidence>
<evidence type="ECO:0000256" key="9">
    <source>
        <dbReference type="ARBA" id="ARBA00023145"/>
    </source>
</evidence>
<dbReference type="PROSITE" id="PS00227">
    <property type="entry name" value="TUBULIN"/>
    <property type="match status" value="1"/>
</dbReference>
<dbReference type="CDD" id="cd02190">
    <property type="entry name" value="epsilon_tubulin"/>
    <property type="match status" value="1"/>
</dbReference>
<evidence type="ECO:0000256" key="7">
    <source>
        <dbReference type="ARBA" id="ARBA00022801"/>
    </source>
</evidence>
<dbReference type="Gene3D" id="3.40.50.1440">
    <property type="entry name" value="Tubulin/FtsZ, GTPase domain"/>
    <property type="match status" value="1"/>
</dbReference>
<comment type="similarity">
    <text evidence="2">Belongs to the tubulin family.</text>
</comment>
<proteinExistence type="inferred from homology"/>
<dbReference type="Pfam" id="PF02275">
    <property type="entry name" value="CBAH"/>
    <property type="match status" value="1"/>
</dbReference>
<keyword evidence="9" id="KW-0865">Zymogen</keyword>
<dbReference type="CDD" id="cd01903">
    <property type="entry name" value="Ntn_AC_NAAA"/>
    <property type="match status" value="1"/>
</dbReference>
<dbReference type="PRINTS" id="PR01519">
    <property type="entry name" value="EPSLNTUBULIN"/>
</dbReference>
<keyword evidence="7" id="KW-0378">Hydrolase</keyword>
<dbReference type="InterPro" id="IPR000217">
    <property type="entry name" value="Tubulin"/>
</dbReference>
<dbReference type="GO" id="GO:0005764">
    <property type="term" value="C:lysosome"/>
    <property type="evidence" value="ECO:0007669"/>
    <property type="project" value="UniProtKB-SubCell"/>
</dbReference>